<feature type="transmembrane region" description="Helical" evidence="2">
    <location>
        <begin position="50"/>
        <end position="74"/>
    </location>
</feature>
<comment type="caution">
    <text evidence="3">The sequence shown here is derived from an EMBL/GenBank/DDBJ whole genome shotgun (WGS) entry which is preliminary data.</text>
</comment>
<reference evidence="4" key="1">
    <citation type="journal article" date="2019" name="Int. J. Syst. Evol. Microbiol.">
        <title>The Global Catalogue of Microorganisms (GCM) 10K type strain sequencing project: providing services to taxonomists for standard genome sequencing and annotation.</title>
        <authorList>
            <consortium name="The Broad Institute Genomics Platform"/>
            <consortium name="The Broad Institute Genome Sequencing Center for Infectious Disease"/>
            <person name="Wu L."/>
            <person name="Ma J."/>
        </authorList>
    </citation>
    <scope>NUCLEOTIDE SEQUENCE [LARGE SCALE GENOMIC DNA]</scope>
    <source>
        <strain evidence="4">IBRC-M 10908</strain>
    </source>
</reference>
<proteinExistence type="predicted"/>
<protein>
    <submittedName>
        <fullName evidence="3">Uncharacterized protein</fullName>
    </submittedName>
</protein>
<name>A0ABV8TUW7_9ACTN</name>
<keyword evidence="2" id="KW-0812">Transmembrane</keyword>
<sequence length="97" mass="10484">MKRTEDAGTSGAMSPTGTNYRTGHVGRARQPWYGRILGLKNIRLSRSWSVVFFEGSAAVAVLLALTELVSWWVVPVLPLLVAGLVKLNDIIAGAGKY</sequence>
<dbReference type="EMBL" id="JBHSDK010000007">
    <property type="protein sequence ID" value="MFC4334530.1"/>
    <property type="molecule type" value="Genomic_DNA"/>
</dbReference>
<feature type="region of interest" description="Disordered" evidence="1">
    <location>
        <begin position="1"/>
        <end position="25"/>
    </location>
</feature>
<dbReference type="Proteomes" id="UP001595823">
    <property type="component" value="Unassembled WGS sequence"/>
</dbReference>
<evidence type="ECO:0000313" key="3">
    <source>
        <dbReference type="EMBL" id="MFC4334530.1"/>
    </source>
</evidence>
<dbReference type="RefSeq" id="WP_380618314.1">
    <property type="nucleotide sequence ID" value="NZ_JBHSDK010000007.1"/>
</dbReference>
<accession>A0ABV8TUW7</accession>
<feature type="compositionally biased region" description="Polar residues" evidence="1">
    <location>
        <begin position="11"/>
        <end position="21"/>
    </location>
</feature>
<keyword evidence="2" id="KW-0472">Membrane</keyword>
<gene>
    <name evidence="3" type="ORF">ACFPET_04880</name>
</gene>
<keyword evidence="4" id="KW-1185">Reference proteome</keyword>
<evidence type="ECO:0000313" key="4">
    <source>
        <dbReference type="Proteomes" id="UP001595823"/>
    </source>
</evidence>
<evidence type="ECO:0000256" key="2">
    <source>
        <dbReference type="SAM" id="Phobius"/>
    </source>
</evidence>
<organism evidence="3 4">
    <name type="scientific">Salininema proteolyticum</name>
    <dbReference type="NCBI Taxonomy" id="1607685"/>
    <lineage>
        <taxon>Bacteria</taxon>
        <taxon>Bacillati</taxon>
        <taxon>Actinomycetota</taxon>
        <taxon>Actinomycetes</taxon>
        <taxon>Glycomycetales</taxon>
        <taxon>Glycomycetaceae</taxon>
        <taxon>Salininema</taxon>
    </lineage>
</organism>
<keyword evidence="2" id="KW-1133">Transmembrane helix</keyword>
<evidence type="ECO:0000256" key="1">
    <source>
        <dbReference type="SAM" id="MobiDB-lite"/>
    </source>
</evidence>